<keyword evidence="1" id="KW-1133">Transmembrane helix</keyword>
<organism evidence="2 3">
    <name type="scientific">Triangularia setosa</name>
    <dbReference type="NCBI Taxonomy" id="2587417"/>
    <lineage>
        <taxon>Eukaryota</taxon>
        <taxon>Fungi</taxon>
        <taxon>Dikarya</taxon>
        <taxon>Ascomycota</taxon>
        <taxon>Pezizomycotina</taxon>
        <taxon>Sordariomycetes</taxon>
        <taxon>Sordariomycetidae</taxon>
        <taxon>Sordariales</taxon>
        <taxon>Podosporaceae</taxon>
        <taxon>Triangularia</taxon>
    </lineage>
</organism>
<keyword evidence="3" id="KW-1185">Reference proteome</keyword>
<dbReference type="EMBL" id="MU866110">
    <property type="protein sequence ID" value="KAK4179801.1"/>
    <property type="molecule type" value="Genomic_DNA"/>
</dbReference>
<comment type="caution">
    <text evidence="2">The sequence shown here is derived from an EMBL/GenBank/DDBJ whole genome shotgun (WGS) entry which is preliminary data.</text>
</comment>
<accession>A0AAN6WDH6</accession>
<keyword evidence="1" id="KW-0472">Membrane</keyword>
<feature type="transmembrane region" description="Helical" evidence="1">
    <location>
        <begin position="63"/>
        <end position="79"/>
    </location>
</feature>
<sequence length="80" mass="9741">MAKEFHDGRTAEVGDGRRLLFILNITYPVLEHFLGEVFFFLFFFLECVRVGSEHLHHIYPYELFTYSFRLLWFSVSFFFF</sequence>
<proteinExistence type="predicted"/>
<feature type="transmembrane region" description="Helical" evidence="1">
    <location>
        <begin position="21"/>
        <end position="43"/>
    </location>
</feature>
<evidence type="ECO:0000313" key="3">
    <source>
        <dbReference type="Proteomes" id="UP001302321"/>
    </source>
</evidence>
<evidence type="ECO:0000313" key="2">
    <source>
        <dbReference type="EMBL" id="KAK4179801.1"/>
    </source>
</evidence>
<name>A0AAN6WDH6_9PEZI</name>
<dbReference type="AlphaFoldDB" id="A0AAN6WDH6"/>
<protein>
    <submittedName>
        <fullName evidence="2">Uncharacterized protein</fullName>
    </submittedName>
</protein>
<keyword evidence="1" id="KW-0812">Transmembrane</keyword>
<reference evidence="2" key="2">
    <citation type="submission" date="2023-05" db="EMBL/GenBank/DDBJ databases">
        <authorList>
            <consortium name="Lawrence Berkeley National Laboratory"/>
            <person name="Steindorff A."/>
            <person name="Hensen N."/>
            <person name="Bonometti L."/>
            <person name="Westerberg I."/>
            <person name="Brannstrom I.O."/>
            <person name="Guillou S."/>
            <person name="Cros-Aarteil S."/>
            <person name="Calhoun S."/>
            <person name="Haridas S."/>
            <person name="Kuo A."/>
            <person name="Mondo S."/>
            <person name="Pangilinan J."/>
            <person name="Riley R."/>
            <person name="Labutti K."/>
            <person name="Andreopoulos B."/>
            <person name="Lipzen A."/>
            <person name="Chen C."/>
            <person name="Yanf M."/>
            <person name="Daum C."/>
            <person name="Ng V."/>
            <person name="Clum A."/>
            <person name="Ohm R."/>
            <person name="Martin F."/>
            <person name="Silar P."/>
            <person name="Natvig D."/>
            <person name="Lalanne C."/>
            <person name="Gautier V."/>
            <person name="Ament-Velasquez S.L."/>
            <person name="Kruys A."/>
            <person name="Hutchinson M.I."/>
            <person name="Powell A.J."/>
            <person name="Barry K."/>
            <person name="Miller A.N."/>
            <person name="Grigoriev I.V."/>
            <person name="Debuchy R."/>
            <person name="Gladieux P."/>
            <person name="Thoren M.H."/>
            <person name="Johannesson H."/>
        </authorList>
    </citation>
    <scope>NUCLEOTIDE SEQUENCE</scope>
    <source>
        <strain evidence="2">CBS 892.96</strain>
    </source>
</reference>
<reference evidence="2" key="1">
    <citation type="journal article" date="2023" name="Mol. Phylogenet. Evol.">
        <title>Genome-scale phylogeny and comparative genomics of the fungal order Sordariales.</title>
        <authorList>
            <person name="Hensen N."/>
            <person name="Bonometti L."/>
            <person name="Westerberg I."/>
            <person name="Brannstrom I.O."/>
            <person name="Guillou S."/>
            <person name="Cros-Aarteil S."/>
            <person name="Calhoun S."/>
            <person name="Haridas S."/>
            <person name="Kuo A."/>
            <person name="Mondo S."/>
            <person name="Pangilinan J."/>
            <person name="Riley R."/>
            <person name="LaButti K."/>
            <person name="Andreopoulos B."/>
            <person name="Lipzen A."/>
            <person name="Chen C."/>
            <person name="Yan M."/>
            <person name="Daum C."/>
            <person name="Ng V."/>
            <person name="Clum A."/>
            <person name="Steindorff A."/>
            <person name="Ohm R.A."/>
            <person name="Martin F."/>
            <person name="Silar P."/>
            <person name="Natvig D.O."/>
            <person name="Lalanne C."/>
            <person name="Gautier V."/>
            <person name="Ament-Velasquez S.L."/>
            <person name="Kruys A."/>
            <person name="Hutchinson M.I."/>
            <person name="Powell A.J."/>
            <person name="Barry K."/>
            <person name="Miller A.N."/>
            <person name="Grigoriev I.V."/>
            <person name="Debuchy R."/>
            <person name="Gladieux P."/>
            <person name="Hiltunen Thoren M."/>
            <person name="Johannesson H."/>
        </authorList>
    </citation>
    <scope>NUCLEOTIDE SEQUENCE</scope>
    <source>
        <strain evidence="2">CBS 892.96</strain>
    </source>
</reference>
<gene>
    <name evidence="2" type="ORF">QBC36DRAFT_321797</name>
</gene>
<evidence type="ECO:0000256" key="1">
    <source>
        <dbReference type="SAM" id="Phobius"/>
    </source>
</evidence>
<dbReference type="Proteomes" id="UP001302321">
    <property type="component" value="Unassembled WGS sequence"/>
</dbReference>